<gene>
    <name evidence="1" type="ORF">FJ693_00750</name>
</gene>
<dbReference type="Proteomes" id="UP000318693">
    <property type="component" value="Unassembled WGS sequence"/>
</dbReference>
<dbReference type="RefSeq" id="WP_143416616.1">
    <property type="nucleotide sequence ID" value="NZ_VJXR01000001.1"/>
</dbReference>
<proteinExistence type="predicted"/>
<comment type="caution">
    <text evidence="1">The sequence shown here is derived from an EMBL/GenBank/DDBJ whole genome shotgun (WGS) entry which is preliminary data.</text>
</comment>
<dbReference type="GO" id="GO:0016740">
    <property type="term" value="F:transferase activity"/>
    <property type="evidence" value="ECO:0007669"/>
    <property type="project" value="UniProtKB-KW"/>
</dbReference>
<keyword evidence="2" id="KW-1185">Reference proteome</keyword>
<dbReference type="PANTHER" id="PTHR43179">
    <property type="entry name" value="RHAMNOSYLTRANSFERASE WBBL"/>
    <property type="match status" value="1"/>
</dbReference>
<dbReference type="EMBL" id="VJXR01000001">
    <property type="protein sequence ID" value="TRW47661.1"/>
    <property type="molecule type" value="Genomic_DNA"/>
</dbReference>
<evidence type="ECO:0000313" key="2">
    <source>
        <dbReference type="Proteomes" id="UP000318693"/>
    </source>
</evidence>
<dbReference type="CDD" id="cd04186">
    <property type="entry name" value="GT_2_like_c"/>
    <property type="match status" value="1"/>
</dbReference>
<keyword evidence="1" id="KW-0808">Transferase</keyword>
<dbReference type="InterPro" id="IPR029044">
    <property type="entry name" value="Nucleotide-diphossugar_trans"/>
</dbReference>
<sequence length="288" mass="31412">MSGTGADAAAAVRVVSVTFNPGDELEAFARSLADATSRPVTLVLVDNGSDPSVVDDVAARYGATVLRPGRNLGYGAAANLGAREGEEPWVVVANPDLVWHAGALDELLAAGARHPRAGSLGPRILNLDGTLYPSARAIPSLTQGAGHAVFARFWPGNPWSRAYRRQQEVVEASEHAVGWLSGACLLLRREALAPLGGFDERYFMFFEDVDLGDRLGRAGWQNLYVPTAAVVHDQGASWRERPTAMIRAHHRSAEQYLHGRYAAWWQAPLRWAITLGLRTRAWWETRGR</sequence>
<protein>
    <submittedName>
        <fullName evidence="1">Glycosyltransferase family 2 protein</fullName>
    </submittedName>
</protein>
<dbReference type="Pfam" id="PF13641">
    <property type="entry name" value="Glyco_tranf_2_3"/>
    <property type="match status" value="1"/>
</dbReference>
<dbReference type="AlphaFoldDB" id="A0A552WXU5"/>
<dbReference type="PANTHER" id="PTHR43179:SF7">
    <property type="entry name" value="RHAMNOSYLTRANSFERASE WBBL"/>
    <property type="match status" value="1"/>
</dbReference>
<dbReference type="SUPFAM" id="SSF53448">
    <property type="entry name" value="Nucleotide-diphospho-sugar transferases"/>
    <property type="match status" value="1"/>
</dbReference>
<accession>A0A552WXU5</accession>
<reference evidence="1 2" key="1">
    <citation type="submission" date="2019-07" db="EMBL/GenBank/DDBJ databases">
        <title>Georgenia wutianyii sp. nov. and Georgenia *** sp. nov. isolated from plateau pika (Ochotona curzoniae) in the Qinghai-Tibet plateau of China.</title>
        <authorList>
            <person name="Tian Z."/>
        </authorList>
    </citation>
    <scope>NUCLEOTIDE SEQUENCE [LARGE SCALE GENOMIC DNA]</scope>
    <source>
        <strain evidence="1 2">Z446</strain>
    </source>
</reference>
<name>A0A552WXU5_9MICO</name>
<dbReference type="Gene3D" id="3.90.550.10">
    <property type="entry name" value="Spore Coat Polysaccharide Biosynthesis Protein SpsA, Chain A"/>
    <property type="match status" value="1"/>
</dbReference>
<evidence type="ECO:0000313" key="1">
    <source>
        <dbReference type="EMBL" id="TRW47661.1"/>
    </source>
</evidence>
<organism evidence="1 2">
    <name type="scientific">Georgenia yuyongxinii</name>
    <dbReference type="NCBI Taxonomy" id="2589797"/>
    <lineage>
        <taxon>Bacteria</taxon>
        <taxon>Bacillati</taxon>
        <taxon>Actinomycetota</taxon>
        <taxon>Actinomycetes</taxon>
        <taxon>Micrococcales</taxon>
        <taxon>Bogoriellaceae</taxon>
        <taxon>Georgenia</taxon>
    </lineage>
</organism>